<feature type="compositionally biased region" description="Basic and acidic residues" evidence="1">
    <location>
        <begin position="1"/>
        <end position="36"/>
    </location>
</feature>
<name>A0AAD9PSW2_ACRCE</name>
<evidence type="ECO:0000256" key="1">
    <source>
        <dbReference type="SAM" id="MobiDB-lite"/>
    </source>
</evidence>
<comment type="caution">
    <text evidence="2">The sequence shown here is derived from an EMBL/GenBank/DDBJ whole genome shotgun (WGS) entry which is preliminary data.</text>
</comment>
<protein>
    <submittedName>
        <fullName evidence="2">Uncharacterized protein</fullName>
    </submittedName>
</protein>
<dbReference type="AlphaFoldDB" id="A0AAD9PSW2"/>
<feature type="compositionally biased region" description="Polar residues" evidence="1">
    <location>
        <begin position="69"/>
        <end position="84"/>
    </location>
</feature>
<feature type="region of interest" description="Disordered" evidence="1">
    <location>
        <begin position="236"/>
        <end position="259"/>
    </location>
</feature>
<gene>
    <name evidence="2" type="ORF">P5673_031364</name>
</gene>
<dbReference type="EMBL" id="JARQWQ010000146">
    <property type="protein sequence ID" value="KAK2548468.1"/>
    <property type="molecule type" value="Genomic_DNA"/>
</dbReference>
<feature type="compositionally biased region" description="Polar residues" evidence="1">
    <location>
        <begin position="236"/>
        <end position="252"/>
    </location>
</feature>
<keyword evidence="3" id="KW-1185">Reference proteome</keyword>
<sequence>MSETEGRNNAESEAQDRENNALTEGKNEEAEDEGFHEVSTADEEDHIGKEKSAGSKKNPTSRVKEAKSYASSRSSTHTFNKKTQQMVAELQRLKIQMSEFHQSVQRPPVNTEFQEDMGTNQQHLELPRGCLENGQLSKPSSAVKASRQALSCDTMEQKCSYVTRESRQHQTSSFTNAQFSAIQPRTVQDWHRMNLVELKKLPPSPRYHIKKAIVSYLGTTPGSSRALAPLTKALSAGTNQDEGAEAESQSPSGKGKQRRSQILGELYRVKKEMIGNSNIVTKPEVKPYTPDVFNDLSPYYNKFIVDYMINDQVDYVPRPGWGTRATSLRVVDPDVSWRMDHFPGPMYDSVVPRGPEIFLEKMAVKEAQDFLQFQKKDIERHKESKAQSRMKEDHRKTVDDWNRMNLAELKALPLQSRFHVKKTIVSYLGTSTGSNKALKPLLNELSTDQGMAQSGKS</sequence>
<organism evidence="2 3">
    <name type="scientific">Acropora cervicornis</name>
    <name type="common">Staghorn coral</name>
    <dbReference type="NCBI Taxonomy" id="6130"/>
    <lineage>
        <taxon>Eukaryota</taxon>
        <taxon>Metazoa</taxon>
        <taxon>Cnidaria</taxon>
        <taxon>Anthozoa</taxon>
        <taxon>Hexacorallia</taxon>
        <taxon>Scleractinia</taxon>
        <taxon>Astrocoeniina</taxon>
        <taxon>Acroporidae</taxon>
        <taxon>Acropora</taxon>
    </lineage>
</organism>
<reference evidence="2" key="2">
    <citation type="journal article" date="2023" name="Science">
        <title>Genomic signatures of disease resistance in endangered staghorn corals.</title>
        <authorList>
            <person name="Vollmer S.V."/>
            <person name="Selwyn J.D."/>
            <person name="Despard B.A."/>
            <person name="Roesel C.L."/>
        </authorList>
    </citation>
    <scope>NUCLEOTIDE SEQUENCE</scope>
    <source>
        <strain evidence="2">K2</strain>
    </source>
</reference>
<evidence type="ECO:0000313" key="2">
    <source>
        <dbReference type="EMBL" id="KAK2548468.1"/>
    </source>
</evidence>
<dbReference type="Proteomes" id="UP001249851">
    <property type="component" value="Unassembled WGS sequence"/>
</dbReference>
<accession>A0AAD9PSW2</accession>
<proteinExistence type="predicted"/>
<reference evidence="2" key="1">
    <citation type="journal article" date="2023" name="G3 (Bethesda)">
        <title>Whole genome assembly and annotation of the endangered Caribbean coral Acropora cervicornis.</title>
        <authorList>
            <person name="Selwyn J.D."/>
            <person name="Vollmer S.V."/>
        </authorList>
    </citation>
    <scope>NUCLEOTIDE SEQUENCE</scope>
    <source>
        <strain evidence="2">K2</strain>
    </source>
</reference>
<feature type="region of interest" description="Disordered" evidence="1">
    <location>
        <begin position="1"/>
        <end position="84"/>
    </location>
</feature>
<evidence type="ECO:0000313" key="3">
    <source>
        <dbReference type="Proteomes" id="UP001249851"/>
    </source>
</evidence>